<dbReference type="PANTHER" id="PTHR43675:SF8">
    <property type="entry name" value="ARSENITE METHYLTRANSFERASE"/>
    <property type="match status" value="1"/>
</dbReference>
<dbReference type="CDD" id="cd02440">
    <property type="entry name" value="AdoMet_MTases"/>
    <property type="match status" value="1"/>
</dbReference>
<protein>
    <recommendedName>
        <fullName evidence="5">Arsenite methyltransferase</fullName>
        <ecNumber evidence="4">2.1.1.137</ecNumber>
    </recommendedName>
</protein>
<name>A0A5N1GMM4_9LACT</name>
<dbReference type="Gene3D" id="3.40.5.100">
    <property type="match status" value="1"/>
</dbReference>
<evidence type="ECO:0000313" key="11">
    <source>
        <dbReference type="Proteomes" id="UP000327148"/>
    </source>
</evidence>
<dbReference type="SUPFAM" id="SSF53335">
    <property type="entry name" value="S-adenosyl-L-methionine-dependent methyltransferases"/>
    <property type="match status" value="1"/>
</dbReference>
<keyword evidence="2" id="KW-0949">S-adenosyl-L-methionine</keyword>
<feature type="domain" description="Methyltransferase" evidence="9">
    <location>
        <begin position="66"/>
        <end position="219"/>
    </location>
</feature>
<dbReference type="RefSeq" id="WP_070431196.1">
    <property type="nucleotide sequence ID" value="NZ_VYWO01000001.1"/>
</dbReference>
<dbReference type="EC" id="2.1.1.137" evidence="4"/>
<gene>
    <name evidence="10" type="ORF">F6I03_03190</name>
</gene>
<evidence type="ECO:0000313" key="10">
    <source>
        <dbReference type="EMBL" id="KAA9302233.1"/>
    </source>
</evidence>
<dbReference type="OrthoDB" id="9808140at2"/>
<evidence type="ECO:0000256" key="8">
    <source>
        <dbReference type="ARBA" id="ARBA00048428"/>
    </source>
</evidence>
<dbReference type="InterPro" id="IPR026669">
    <property type="entry name" value="Arsenite_MeTrfase-like"/>
</dbReference>
<dbReference type="EMBL" id="VYWO01000001">
    <property type="protein sequence ID" value="KAA9302233.1"/>
    <property type="molecule type" value="Genomic_DNA"/>
</dbReference>
<evidence type="ECO:0000256" key="1">
    <source>
        <dbReference type="ARBA" id="ARBA00022679"/>
    </source>
</evidence>
<dbReference type="GO" id="GO:0030791">
    <property type="term" value="F:arsenite methyltransferase activity"/>
    <property type="evidence" value="ECO:0007669"/>
    <property type="project" value="UniProtKB-EC"/>
</dbReference>
<keyword evidence="10" id="KW-0489">Methyltransferase</keyword>
<dbReference type="Gene3D" id="3.40.50.150">
    <property type="entry name" value="Vaccinia Virus protein VP39"/>
    <property type="match status" value="1"/>
</dbReference>
<evidence type="ECO:0000256" key="3">
    <source>
        <dbReference type="ARBA" id="ARBA00034487"/>
    </source>
</evidence>
<evidence type="ECO:0000256" key="4">
    <source>
        <dbReference type="ARBA" id="ARBA00034521"/>
    </source>
</evidence>
<dbReference type="Pfam" id="PF13847">
    <property type="entry name" value="Methyltransf_31"/>
    <property type="match status" value="1"/>
</dbReference>
<dbReference type="AlphaFoldDB" id="A0A5N1GMM4"/>
<dbReference type="InterPro" id="IPR029063">
    <property type="entry name" value="SAM-dependent_MTases_sf"/>
</dbReference>
<comment type="similarity">
    <text evidence="3">Belongs to the methyltransferase superfamily. Arsenite methyltransferase family.</text>
</comment>
<dbReference type="PANTHER" id="PTHR43675">
    <property type="entry name" value="ARSENITE METHYLTRANSFERASE"/>
    <property type="match status" value="1"/>
</dbReference>
<organism evidence="10 11">
    <name type="scientific">Aerococcus sanguinicola</name>
    <dbReference type="NCBI Taxonomy" id="119206"/>
    <lineage>
        <taxon>Bacteria</taxon>
        <taxon>Bacillati</taxon>
        <taxon>Bacillota</taxon>
        <taxon>Bacilli</taxon>
        <taxon>Lactobacillales</taxon>
        <taxon>Aerococcaceae</taxon>
        <taxon>Aerococcus</taxon>
    </lineage>
</organism>
<dbReference type="InterPro" id="IPR025714">
    <property type="entry name" value="Methyltranfer_dom"/>
</dbReference>
<dbReference type="GO" id="GO:0032259">
    <property type="term" value="P:methylation"/>
    <property type="evidence" value="ECO:0007669"/>
    <property type="project" value="UniProtKB-KW"/>
</dbReference>
<comment type="catalytic activity">
    <reaction evidence="8">
        <text>arsenic triglutathione + 3 [thioredoxin]-dithiol + 3 S-adenosyl-L-methionine = trimethylarsine + 3 [thioredoxin]-disulfide + 3 glutathione + 3 S-adenosyl-L-homocysteine + 3 H(+)</text>
        <dbReference type="Rhea" id="RHEA:69432"/>
        <dbReference type="Rhea" id="RHEA-COMP:10698"/>
        <dbReference type="Rhea" id="RHEA-COMP:10700"/>
        <dbReference type="ChEBI" id="CHEBI:15378"/>
        <dbReference type="ChEBI" id="CHEBI:27130"/>
        <dbReference type="ChEBI" id="CHEBI:29950"/>
        <dbReference type="ChEBI" id="CHEBI:50058"/>
        <dbReference type="ChEBI" id="CHEBI:57856"/>
        <dbReference type="ChEBI" id="CHEBI:57925"/>
        <dbReference type="ChEBI" id="CHEBI:59789"/>
        <dbReference type="ChEBI" id="CHEBI:183640"/>
        <dbReference type="EC" id="2.1.1.137"/>
    </reaction>
</comment>
<keyword evidence="1 10" id="KW-0808">Transferase</keyword>
<dbReference type="Proteomes" id="UP000327148">
    <property type="component" value="Unassembled WGS sequence"/>
</dbReference>
<proteinExistence type="inferred from homology"/>
<accession>A0A5N1GMM4</accession>
<evidence type="ECO:0000259" key="9">
    <source>
        <dbReference type="Pfam" id="PF13847"/>
    </source>
</evidence>
<comment type="catalytic activity">
    <reaction evidence="7">
        <text>arsenic triglutathione + 2 [thioredoxin]-dithiol + 2 S-adenosyl-L-methionine + H2O = dimethylarsinous acid + 2 [thioredoxin]-disulfide + 3 glutathione + 2 S-adenosyl-L-homocysteine + 2 H(+)</text>
        <dbReference type="Rhea" id="RHEA:69464"/>
        <dbReference type="Rhea" id="RHEA-COMP:10698"/>
        <dbReference type="Rhea" id="RHEA-COMP:10700"/>
        <dbReference type="ChEBI" id="CHEBI:15377"/>
        <dbReference type="ChEBI" id="CHEBI:15378"/>
        <dbReference type="ChEBI" id="CHEBI:23808"/>
        <dbReference type="ChEBI" id="CHEBI:29950"/>
        <dbReference type="ChEBI" id="CHEBI:50058"/>
        <dbReference type="ChEBI" id="CHEBI:57856"/>
        <dbReference type="ChEBI" id="CHEBI:57925"/>
        <dbReference type="ChEBI" id="CHEBI:59789"/>
        <dbReference type="ChEBI" id="CHEBI:183640"/>
        <dbReference type="EC" id="2.1.1.137"/>
    </reaction>
</comment>
<evidence type="ECO:0000256" key="7">
    <source>
        <dbReference type="ARBA" id="ARBA00047943"/>
    </source>
</evidence>
<evidence type="ECO:0000256" key="5">
    <source>
        <dbReference type="ARBA" id="ARBA00034545"/>
    </source>
</evidence>
<evidence type="ECO:0000256" key="2">
    <source>
        <dbReference type="ARBA" id="ARBA00022691"/>
    </source>
</evidence>
<sequence length="354" mass="39688">MTDQRETVKDYYSQITNEQEGEMATQICSLAGQSLPRQIKRIRSKIPKEIKDRFYGCGSPIPDLLEGLTVLDLGCGTGLDVYTLSYLVGEKGRVIGVDMNPDQLAIAQKYQDKMAQKFSYAASNVTFKQGYIEDLKSLGIADESVDVVVSNCVINLSPHKEDVFREIWRILKPGGELYFSDIFADRRLPEDLSQNTLLLGECLAGAMYEADFRRLMQKVGWLDFRYTAKQDAPIGNGRIEKLVGNIRFVSATVRAFKLPDLLEDACEEYGQIAIYQGGIPEHEDRFFLDLDHSFDKGLPQKLCGNSCAMLEHSRFSPYFQIIGDRSQHFGHFNCQQSGKEAETSSAQAGSSCCC</sequence>
<evidence type="ECO:0000256" key="6">
    <source>
        <dbReference type="ARBA" id="ARBA00047941"/>
    </source>
</evidence>
<reference evidence="10 11" key="1">
    <citation type="submission" date="2019-09" db="EMBL/GenBank/DDBJ databases">
        <title>Draft genome sequence assemblies of isolates from the urinary tract.</title>
        <authorList>
            <person name="Mores C.R."/>
            <person name="Putonti C."/>
            <person name="Wolfe A.J."/>
        </authorList>
    </citation>
    <scope>NUCLEOTIDE SEQUENCE [LARGE SCALE GENOMIC DNA]</scope>
    <source>
        <strain evidence="10 11">UMB623</strain>
    </source>
</reference>
<comment type="caution">
    <text evidence="10">The sequence shown here is derived from an EMBL/GenBank/DDBJ whole genome shotgun (WGS) entry which is preliminary data.</text>
</comment>
<comment type="catalytic activity">
    <reaction evidence="6">
        <text>arsenic triglutathione + [thioredoxin]-dithiol + S-adenosyl-L-methionine + 2 H2O = methylarsonous acid + [thioredoxin]-disulfide + 3 glutathione + S-adenosyl-L-homocysteine + H(+)</text>
        <dbReference type="Rhea" id="RHEA:69460"/>
        <dbReference type="Rhea" id="RHEA-COMP:10698"/>
        <dbReference type="Rhea" id="RHEA-COMP:10700"/>
        <dbReference type="ChEBI" id="CHEBI:15377"/>
        <dbReference type="ChEBI" id="CHEBI:15378"/>
        <dbReference type="ChEBI" id="CHEBI:17826"/>
        <dbReference type="ChEBI" id="CHEBI:29950"/>
        <dbReference type="ChEBI" id="CHEBI:50058"/>
        <dbReference type="ChEBI" id="CHEBI:57856"/>
        <dbReference type="ChEBI" id="CHEBI:57925"/>
        <dbReference type="ChEBI" id="CHEBI:59789"/>
        <dbReference type="ChEBI" id="CHEBI:183640"/>
        <dbReference type="EC" id="2.1.1.137"/>
    </reaction>
</comment>